<dbReference type="GO" id="GO:0001508">
    <property type="term" value="P:action potential"/>
    <property type="evidence" value="ECO:0007669"/>
    <property type="project" value="TreeGrafter"/>
</dbReference>
<evidence type="ECO:0000256" key="4">
    <source>
        <dbReference type="ARBA" id="ARBA00022989"/>
    </source>
</evidence>
<dbReference type="PANTHER" id="PTHR11537:SF254">
    <property type="entry name" value="POTASSIUM VOLTAGE-GATED CHANNEL PROTEIN SHAB"/>
    <property type="match status" value="1"/>
</dbReference>
<dbReference type="PATRIC" id="fig|49547.3.peg.1479"/>
<dbReference type="RefSeq" id="WP_067091924.1">
    <property type="nucleotide sequence ID" value="NZ_LWMV01000184.1"/>
</dbReference>
<proteinExistence type="predicted"/>
<evidence type="ECO:0000313" key="11">
    <source>
        <dbReference type="EMBL" id="KZX11567.1"/>
    </source>
</evidence>
<keyword evidence="7 11" id="KW-0407">Ion channel</keyword>
<dbReference type="InterPro" id="IPR028325">
    <property type="entry name" value="VG_K_chnl"/>
</dbReference>
<dbReference type="GO" id="GO:0008076">
    <property type="term" value="C:voltage-gated potassium channel complex"/>
    <property type="evidence" value="ECO:0007669"/>
    <property type="project" value="InterPro"/>
</dbReference>
<comment type="caution">
    <text evidence="11">The sequence shown here is derived from an EMBL/GenBank/DDBJ whole genome shotgun (WGS) entry which is preliminary data.</text>
</comment>
<dbReference type="Proteomes" id="UP000077245">
    <property type="component" value="Unassembled WGS sequence"/>
</dbReference>
<dbReference type="STRING" id="49547.MBCUR_13840"/>
<feature type="transmembrane region" description="Helical" evidence="9">
    <location>
        <begin position="72"/>
        <end position="92"/>
    </location>
</feature>
<feature type="transmembrane region" description="Helical" evidence="9">
    <location>
        <begin position="98"/>
        <end position="116"/>
    </location>
</feature>
<sequence>MKEKRNIYEFVMLILVSLDIFLLAFSMFRSFTPQNRFILSVFDLIVCFILFIEFIYSFAYAKNKKYDLKHNWYYIIAMIPDILLSSILSFLGLNSFTFVFRLVGVVRIGRLLILLRNNLKNLSNFIKYTFLDVLIIILIILTIFGSITFYFVDTSVTTYFDSLWYVVVTISSLGYGDIVPETFLGRIIGFILIIGGICIYSVLIASVSSYYTRKLEKETRHSFNKRFNNLENKVEETHRILKKIEKLSLLDSEKSNKKNNIENKKSNIENKKNNIKNSMNSKHNSTDRN</sequence>
<feature type="transmembrane region" description="Helical" evidence="9">
    <location>
        <begin position="128"/>
        <end position="151"/>
    </location>
</feature>
<dbReference type="EMBL" id="LWMV01000184">
    <property type="protein sequence ID" value="KZX11567.1"/>
    <property type="molecule type" value="Genomic_DNA"/>
</dbReference>
<dbReference type="SUPFAM" id="SSF81324">
    <property type="entry name" value="Voltage-gated potassium channels"/>
    <property type="match status" value="1"/>
</dbReference>
<keyword evidence="5" id="KW-0406">Ion transport</keyword>
<keyword evidence="12" id="KW-1185">Reference proteome</keyword>
<dbReference type="Gene3D" id="1.10.287.70">
    <property type="match status" value="1"/>
</dbReference>
<dbReference type="GO" id="GO:0005249">
    <property type="term" value="F:voltage-gated potassium channel activity"/>
    <property type="evidence" value="ECO:0007669"/>
    <property type="project" value="InterPro"/>
</dbReference>
<feature type="compositionally biased region" description="Basic and acidic residues" evidence="8">
    <location>
        <begin position="258"/>
        <end position="272"/>
    </location>
</feature>
<dbReference type="InterPro" id="IPR027359">
    <property type="entry name" value="Volt_channel_dom_sf"/>
</dbReference>
<dbReference type="InterPro" id="IPR013099">
    <property type="entry name" value="K_chnl_dom"/>
</dbReference>
<feature type="transmembrane region" description="Helical" evidence="9">
    <location>
        <begin position="37"/>
        <end position="60"/>
    </location>
</feature>
<evidence type="ECO:0000256" key="8">
    <source>
        <dbReference type="SAM" id="MobiDB-lite"/>
    </source>
</evidence>
<dbReference type="AlphaFoldDB" id="A0A166C667"/>
<evidence type="ECO:0000256" key="3">
    <source>
        <dbReference type="ARBA" id="ARBA00022692"/>
    </source>
</evidence>
<feature type="region of interest" description="Disordered" evidence="8">
    <location>
        <begin position="258"/>
        <end position="289"/>
    </location>
</feature>
<dbReference type="OrthoDB" id="78352at2157"/>
<evidence type="ECO:0000256" key="2">
    <source>
        <dbReference type="ARBA" id="ARBA00022448"/>
    </source>
</evidence>
<keyword evidence="3 9" id="KW-0812">Transmembrane</keyword>
<keyword evidence="6 9" id="KW-0472">Membrane</keyword>
<protein>
    <submittedName>
        <fullName evidence="11">pH-gated potassium channel KcsA</fullName>
    </submittedName>
</protein>
<organism evidence="11 12">
    <name type="scientific">Methanobrevibacter curvatus</name>
    <dbReference type="NCBI Taxonomy" id="49547"/>
    <lineage>
        <taxon>Archaea</taxon>
        <taxon>Methanobacteriati</taxon>
        <taxon>Methanobacteriota</taxon>
        <taxon>Methanomada group</taxon>
        <taxon>Methanobacteria</taxon>
        <taxon>Methanobacteriales</taxon>
        <taxon>Methanobacteriaceae</taxon>
        <taxon>Methanobrevibacter</taxon>
    </lineage>
</organism>
<dbReference type="Pfam" id="PF07885">
    <property type="entry name" value="Ion_trans_2"/>
    <property type="match status" value="1"/>
</dbReference>
<keyword evidence="2" id="KW-0813">Transport</keyword>
<dbReference type="PRINTS" id="PR00169">
    <property type="entry name" value="KCHANNEL"/>
</dbReference>
<evidence type="ECO:0000313" key="12">
    <source>
        <dbReference type="Proteomes" id="UP000077245"/>
    </source>
</evidence>
<accession>A0A166C667</accession>
<feature type="transmembrane region" description="Helical" evidence="9">
    <location>
        <begin position="187"/>
        <end position="211"/>
    </location>
</feature>
<dbReference type="Gene3D" id="1.20.120.350">
    <property type="entry name" value="Voltage-gated potassium channels. Chain C"/>
    <property type="match status" value="1"/>
</dbReference>
<feature type="transmembrane region" description="Helical" evidence="9">
    <location>
        <begin position="7"/>
        <end position="31"/>
    </location>
</feature>
<gene>
    <name evidence="11" type="primary">kcsA</name>
    <name evidence="11" type="ORF">MBCUR_13840</name>
</gene>
<name>A0A166C667_9EURY</name>
<dbReference type="PANTHER" id="PTHR11537">
    <property type="entry name" value="VOLTAGE-GATED POTASSIUM CHANNEL"/>
    <property type="match status" value="1"/>
</dbReference>
<evidence type="ECO:0000256" key="9">
    <source>
        <dbReference type="SAM" id="Phobius"/>
    </source>
</evidence>
<feature type="domain" description="Potassium channel" evidence="10">
    <location>
        <begin position="138"/>
        <end position="212"/>
    </location>
</feature>
<evidence type="ECO:0000256" key="5">
    <source>
        <dbReference type="ARBA" id="ARBA00023065"/>
    </source>
</evidence>
<comment type="subcellular location">
    <subcellularLocation>
        <location evidence="1">Membrane</location>
        <topology evidence="1">Multi-pass membrane protein</topology>
    </subcellularLocation>
</comment>
<keyword evidence="4 9" id="KW-1133">Transmembrane helix</keyword>
<evidence type="ECO:0000259" key="10">
    <source>
        <dbReference type="Pfam" id="PF07885"/>
    </source>
</evidence>
<evidence type="ECO:0000256" key="7">
    <source>
        <dbReference type="ARBA" id="ARBA00023303"/>
    </source>
</evidence>
<evidence type="ECO:0000256" key="1">
    <source>
        <dbReference type="ARBA" id="ARBA00004141"/>
    </source>
</evidence>
<evidence type="ECO:0000256" key="6">
    <source>
        <dbReference type="ARBA" id="ARBA00023136"/>
    </source>
</evidence>
<reference evidence="11 12" key="1">
    <citation type="submission" date="2016-04" db="EMBL/GenBank/DDBJ databases">
        <title>Genome sequence of Methanobrevibacter curvatus DSM 11111.</title>
        <authorList>
            <person name="Poehlein A."/>
            <person name="Seedorf H."/>
            <person name="Daniel R."/>
        </authorList>
    </citation>
    <scope>NUCLEOTIDE SEQUENCE [LARGE SCALE GENOMIC DNA]</scope>
    <source>
        <strain evidence="11 12">DSM 11111</strain>
    </source>
</reference>